<dbReference type="PANTHER" id="PTHR11260:SF781">
    <property type="entry name" value="GLUTATHIONE S-TRANSFERASE U19"/>
    <property type="match status" value="1"/>
</dbReference>
<keyword evidence="8" id="KW-1185">Reference proteome</keyword>
<dbReference type="EMBL" id="JBDFQZ010000009">
    <property type="protein sequence ID" value="KAK9688685.1"/>
    <property type="molecule type" value="Genomic_DNA"/>
</dbReference>
<dbReference type="GO" id="GO:0004364">
    <property type="term" value="F:glutathione transferase activity"/>
    <property type="evidence" value="ECO:0007669"/>
    <property type="project" value="UniProtKB-EC"/>
</dbReference>
<dbReference type="CDD" id="cd03058">
    <property type="entry name" value="GST_N_Tau"/>
    <property type="match status" value="1"/>
</dbReference>
<dbReference type="InterPro" id="IPR036249">
    <property type="entry name" value="Thioredoxin-like_sf"/>
</dbReference>
<dbReference type="SUPFAM" id="SSF52833">
    <property type="entry name" value="Thioredoxin-like"/>
    <property type="match status" value="1"/>
</dbReference>
<accession>A0AAW1IH49</accession>
<protein>
    <recommendedName>
        <fullName evidence="1">glutathione transferase</fullName>
        <ecNumber evidence="1">2.5.1.18</ecNumber>
    </recommendedName>
</protein>
<feature type="domain" description="GST N-terminal" evidence="5">
    <location>
        <begin position="8"/>
        <end position="88"/>
    </location>
</feature>
<dbReference type="Proteomes" id="UP001443914">
    <property type="component" value="Unassembled WGS sequence"/>
</dbReference>
<evidence type="ECO:0000256" key="4">
    <source>
        <dbReference type="RuleBase" id="RU003494"/>
    </source>
</evidence>
<comment type="caution">
    <text evidence="7">The sequence shown here is derived from an EMBL/GenBank/DDBJ whole genome shotgun (WGS) entry which is preliminary data.</text>
</comment>
<sequence>MASASEGKEVILLDFWASMYAMRVRIALAEKGIDYECREEDIAAPKSPFMLQMNPVYKKVPVLIHNGKPICESLIILQYIDEVWNDRSPLLPSDPYLKSHAMFWADFVDKKMHPAHYKICATKEESQEETKKEFIEILKTLEEELGDKCYFGGDNFGFVDIALVPFYNWFRTYEYFSGLSFESECPHFIAWAKRCLLKDSVSTSLPDMDKILEMMIQYKNIKGIA</sequence>
<dbReference type="SUPFAM" id="SSF47616">
    <property type="entry name" value="GST C-terminal domain-like"/>
    <property type="match status" value="1"/>
</dbReference>
<dbReference type="GO" id="GO:0005737">
    <property type="term" value="C:cytoplasm"/>
    <property type="evidence" value="ECO:0007669"/>
    <property type="project" value="TreeGrafter"/>
</dbReference>
<dbReference type="InterPro" id="IPR040079">
    <property type="entry name" value="Glutathione_S-Trfase"/>
</dbReference>
<dbReference type="PROSITE" id="PS50404">
    <property type="entry name" value="GST_NTER"/>
    <property type="match status" value="1"/>
</dbReference>
<comment type="similarity">
    <text evidence="4">Belongs to the GST superfamily.</text>
</comment>
<evidence type="ECO:0000256" key="2">
    <source>
        <dbReference type="ARBA" id="ARBA00022679"/>
    </source>
</evidence>
<dbReference type="Gene3D" id="1.20.1050.10">
    <property type="match status" value="1"/>
</dbReference>
<gene>
    <name evidence="7" type="ORF">RND81_09G003600</name>
</gene>
<evidence type="ECO:0000259" key="6">
    <source>
        <dbReference type="PROSITE" id="PS50405"/>
    </source>
</evidence>
<dbReference type="InterPro" id="IPR045073">
    <property type="entry name" value="Omega/Tau-like"/>
</dbReference>
<dbReference type="Pfam" id="PF00043">
    <property type="entry name" value="GST_C"/>
    <property type="match status" value="1"/>
</dbReference>
<dbReference type="Gene3D" id="3.40.30.10">
    <property type="entry name" value="Glutaredoxin"/>
    <property type="match status" value="1"/>
</dbReference>
<proteinExistence type="inferred from homology"/>
<dbReference type="Pfam" id="PF02798">
    <property type="entry name" value="GST_N"/>
    <property type="match status" value="1"/>
</dbReference>
<dbReference type="FunFam" id="1.20.1050.10:FF:000018">
    <property type="entry name" value="Glutathione S-transferase U20"/>
    <property type="match status" value="1"/>
</dbReference>
<feature type="domain" description="GST C-terminal" evidence="6">
    <location>
        <begin position="94"/>
        <end position="218"/>
    </location>
</feature>
<comment type="catalytic activity">
    <reaction evidence="3">
        <text>RX + glutathione = an S-substituted glutathione + a halide anion + H(+)</text>
        <dbReference type="Rhea" id="RHEA:16437"/>
        <dbReference type="ChEBI" id="CHEBI:15378"/>
        <dbReference type="ChEBI" id="CHEBI:16042"/>
        <dbReference type="ChEBI" id="CHEBI:17792"/>
        <dbReference type="ChEBI" id="CHEBI:57925"/>
        <dbReference type="ChEBI" id="CHEBI:90779"/>
        <dbReference type="EC" id="2.5.1.18"/>
    </reaction>
</comment>
<dbReference type="InterPro" id="IPR004046">
    <property type="entry name" value="GST_C"/>
</dbReference>
<dbReference type="SFLD" id="SFLDS00019">
    <property type="entry name" value="Glutathione_Transferase_(cytos"/>
    <property type="match status" value="1"/>
</dbReference>
<reference evidence="7" key="1">
    <citation type="submission" date="2024-03" db="EMBL/GenBank/DDBJ databases">
        <title>WGS assembly of Saponaria officinalis var. Norfolk2.</title>
        <authorList>
            <person name="Jenkins J."/>
            <person name="Shu S."/>
            <person name="Grimwood J."/>
            <person name="Barry K."/>
            <person name="Goodstein D."/>
            <person name="Schmutz J."/>
            <person name="Leebens-Mack J."/>
            <person name="Osbourn A."/>
        </authorList>
    </citation>
    <scope>NUCLEOTIDE SEQUENCE [LARGE SCALE GENOMIC DNA]</scope>
    <source>
        <strain evidence="7">JIC</strain>
    </source>
</reference>
<evidence type="ECO:0000313" key="8">
    <source>
        <dbReference type="Proteomes" id="UP001443914"/>
    </source>
</evidence>
<dbReference type="PANTHER" id="PTHR11260">
    <property type="entry name" value="GLUTATHIONE S-TRANSFERASE, GST, SUPERFAMILY, GST DOMAIN CONTAINING"/>
    <property type="match status" value="1"/>
</dbReference>
<dbReference type="SFLD" id="SFLDG01152">
    <property type="entry name" value="Main.3:_Omega-_and_Tau-like"/>
    <property type="match status" value="1"/>
</dbReference>
<evidence type="ECO:0000313" key="7">
    <source>
        <dbReference type="EMBL" id="KAK9688685.1"/>
    </source>
</evidence>
<dbReference type="CDD" id="cd03185">
    <property type="entry name" value="GST_C_Tau"/>
    <property type="match status" value="1"/>
</dbReference>
<dbReference type="SFLD" id="SFLDG00358">
    <property type="entry name" value="Main_(cytGST)"/>
    <property type="match status" value="1"/>
</dbReference>
<dbReference type="FunFam" id="3.40.30.10:FF:000014">
    <property type="entry name" value="Tau class glutathione S-transferase"/>
    <property type="match status" value="1"/>
</dbReference>
<name>A0AAW1IH49_SAPOF</name>
<dbReference type="GO" id="GO:0006749">
    <property type="term" value="P:glutathione metabolic process"/>
    <property type="evidence" value="ECO:0007669"/>
    <property type="project" value="InterPro"/>
</dbReference>
<dbReference type="InterPro" id="IPR010987">
    <property type="entry name" value="Glutathione-S-Trfase_C-like"/>
</dbReference>
<evidence type="ECO:0000256" key="1">
    <source>
        <dbReference type="ARBA" id="ARBA00012452"/>
    </source>
</evidence>
<keyword evidence="2" id="KW-0808">Transferase</keyword>
<dbReference type="InterPro" id="IPR045074">
    <property type="entry name" value="GST_C_Tau"/>
</dbReference>
<dbReference type="InterPro" id="IPR004045">
    <property type="entry name" value="Glutathione_S-Trfase_N"/>
</dbReference>
<organism evidence="7 8">
    <name type="scientific">Saponaria officinalis</name>
    <name type="common">Common soapwort</name>
    <name type="synonym">Lychnis saponaria</name>
    <dbReference type="NCBI Taxonomy" id="3572"/>
    <lineage>
        <taxon>Eukaryota</taxon>
        <taxon>Viridiplantae</taxon>
        <taxon>Streptophyta</taxon>
        <taxon>Embryophyta</taxon>
        <taxon>Tracheophyta</taxon>
        <taxon>Spermatophyta</taxon>
        <taxon>Magnoliopsida</taxon>
        <taxon>eudicotyledons</taxon>
        <taxon>Gunneridae</taxon>
        <taxon>Pentapetalae</taxon>
        <taxon>Caryophyllales</taxon>
        <taxon>Caryophyllaceae</taxon>
        <taxon>Caryophylleae</taxon>
        <taxon>Saponaria</taxon>
    </lineage>
</organism>
<dbReference type="PROSITE" id="PS50405">
    <property type="entry name" value="GST_CTER"/>
    <property type="match status" value="1"/>
</dbReference>
<evidence type="ECO:0000256" key="3">
    <source>
        <dbReference type="ARBA" id="ARBA00047960"/>
    </source>
</evidence>
<dbReference type="AlphaFoldDB" id="A0AAW1IH49"/>
<dbReference type="EC" id="2.5.1.18" evidence="1"/>
<dbReference type="InterPro" id="IPR036282">
    <property type="entry name" value="Glutathione-S-Trfase_C_sf"/>
</dbReference>
<evidence type="ECO:0000259" key="5">
    <source>
        <dbReference type="PROSITE" id="PS50404"/>
    </source>
</evidence>